<dbReference type="InterPro" id="IPR009538">
    <property type="entry name" value="PV-1"/>
</dbReference>
<evidence type="ECO:0008006" key="6">
    <source>
        <dbReference type="Google" id="ProtNLM"/>
    </source>
</evidence>
<comment type="caution">
    <text evidence="4">The sequence shown here is derived from an EMBL/GenBank/DDBJ whole genome shotgun (WGS) entry which is preliminary data.</text>
</comment>
<sequence>MYNSNYSRAKFGLEAKDIQKTPKGKSCGYYMRIVFFFSSLIQSLIIVSLVLFLVYGKSEQSAEEQRMLDLQQNFDRVNQDNKALQQQKDDLTQQLKKSAADRQGTEKELAKVRDSLNTTSKQLGDLQKKMVQCETDKKTRSAFIHCPVPQTTVVNTANTEVKILQSRNQHLEAMLKLVGTNFTQTVQHLQFELESAVKTRDGLHLETIELRRDRSTLKEQLEKYALKCKEDFVKSLEGIPAVTKAFLKRIENLFPQALTFHLTCEKQQEQLDRIRYSCSSLSKEIEDKFQHYLNGVGNRVAEIQGQSSQLLVQNSRLVEECQQCRQNRTLESAESKRLQQATRENHDRQMEQILREQSKLRDQKGLQEQMIRLKDSEINTLHAKVQSLGSTCGKASGPKPAGLHSVLPGQHLQNRPNTPSGPIMVAPG</sequence>
<protein>
    <recommendedName>
        <fullName evidence="6">Plasmalemma vesicle-associated protein</fullName>
    </recommendedName>
</protein>
<keyword evidence="3" id="KW-1133">Transmembrane helix</keyword>
<keyword evidence="5" id="KW-1185">Reference proteome</keyword>
<gene>
    <name evidence="4" type="ORF">AAFF_G00257190</name>
</gene>
<evidence type="ECO:0000256" key="2">
    <source>
        <dbReference type="SAM" id="MobiDB-lite"/>
    </source>
</evidence>
<dbReference type="Pfam" id="PF06637">
    <property type="entry name" value="PV-1"/>
    <property type="match status" value="1"/>
</dbReference>
<evidence type="ECO:0000313" key="4">
    <source>
        <dbReference type="EMBL" id="KAJ8408305.1"/>
    </source>
</evidence>
<feature type="transmembrane region" description="Helical" evidence="3">
    <location>
        <begin position="33"/>
        <end position="55"/>
    </location>
</feature>
<evidence type="ECO:0000313" key="5">
    <source>
        <dbReference type="Proteomes" id="UP001221898"/>
    </source>
</evidence>
<proteinExistence type="predicted"/>
<reference evidence="4" key="1">
    <citation type="journal article" date="2023" name="Science">
        <title>Genome structures resolve the early diversification of teleost fishes.</title>
        <authorList>
            <person name="Parey E."/>
            <person name="Louis A."/>
            <person name="Montfort J."/>
            <person name="Bouchez O."/>
            <person name="Roques C."/>
            <person name="Iampietro C."/>
            <person name="Lluch J."/>
            <person name="Castinel A."/>
            <person name="Donnadieu C."/>
            <person name="Desvignes T."/>
            <person name="Floi Bucao C."/>
            <person name="Jouanno E."/>
            <person name="Wen M."/>
            <person name="Mejri S."/>
            <person name="Dirks R."/>
            <person name="Jansen H."/>
            <person name="Henkel C."/>
            <person name="Chen W.J."/>
            <person name="Zahm M."/>
            <person name="Cabau C."/>
            <person name="Klopp C."/>
            <person name="Thompson A.W."/>
            <person name="Robinson-Rechavi M."/>
            <person name="Braasch I."/>
            <person name="Lecointre G."/>
            <person name="Bobe J."/>
            <person name="Postlethwait J.H."/>
            <person name="Berthelot C."/>
            <person name="Roest Crollius H."/>
            <person name="Guiguen Y."/>
        </authorList>
    </citation>
    <scope>NUCLEOTIDE SEQUENCE</scope>
    <source>
        <strain evidence="4">NC1722</strain>
    </source>
</reference>
<organism evidence="4 5">
    <name type="scientific">Aldrovandia affinis</name>
    <dbReference type="NCBI Taxonomy" id="143900"/>
    <lineage>
        <taxon>Eukaryota</taxon>
        <taxon>Metazoa</taxon>
        <taxon>Chordata</taxon>
        <taxon>Craniata</taxon>
        <taxon>Vertebrata</taxon>
        <taxon>Euteleostomi</taxon>
        <taxon>Actinopterygii</taxon>
        <taxon>Neopterygii</taxon>
        <taxon>Teleostei</taxon>
        <taxon>Notacanthiformes</taxon>
        <taxon>Halosauridae</taxon>
        <taxon>Aldrovandia</taxon>
    </lineage>
</organism>
<dbReference type="PANTHER" id="PTHR21687:SF5">
    <property type="entry name" value="PLASMALEMMA VESICLE-ASSOCIATED PROTEIN"/>
    <property type="match status" value="1"/>
</dbReference>
<dbReference type="GO" id="GO:0002693">
    <property type="term" value="P:positive regulation of cellular extravasation"/>
    <property type="evidence" value="ECO:0007669"/>
    <property type="project" value="TreeGrafter"/>
</dbReference>
<dbReference type="Proteomes" id="UP001221898">
    <property type="component" value="Unassembled WGS sequence"/>
</dbReference>
<evidence type="ECO:0000256" key="3">
    <source>
        <dbReference type="SAM" id="Phobius"/>
    </source>
</evidence>
<feature type="region of interest" description="Disordered" evidence="2">
    <location>
        <begin position="407"/>
        <end position="428"/>
    </location>
</feature>
<feature type="compositionally biased region" description="Polar residues" evidence="2">
    <location>
        <begin position="411"/>
        <end position="420"/>
    </location>
</feature>
<dbReference type="AlphaFoldDB" id="A0AAD7ST59"/>
<keyword evidence="3" id="KW-0812">Transmembrane</keyword>
<keyword evidence="1" id="KW-0175">Coiled coil</keyword>
<dbReference type="PANTHER" id="PTHR21687">
    <property type="entry name" value="PLASMALEMMA VESICLE-ASSOCIATED PROTEIN"/>
    <property type="match status" value="1"/>
</dbReference>
<dbReference type="GO" id="GO:0043114">
    <property type="term" value="P:regulation of vascular permeability"/>
    <property type="evidence" value="ECO:0007669"/>
    <property type="project" value="TreeGrafter"/>
</dbReference>
<feature type="coiled-coil region" evidence="1">
    <location>
        <begin position="67"/>
        <end position="108"/>
    </location>
</feature>
<accession>A0AAD7ST59</accession>
<name>A0AAD7ST59_9TELE</name>
<keyword evidence="3" id="KW-0472">Membrane</keyword>
<evidence type="ECO:0000256" key="1">
    <source>
        <dbReference type="SAM" id="Coils"/>
    </source>
</evidence>
<dbReference type="EMBL" id="JAINUG010000035">
    <property type="protein sequence ID" value="KAJ8408305.1"/>
    <property type="molecule type" value="Genomic_DNA"/>
</dbReference>